<organism evidence="9">
    <name type="scientific">marine sediment metagenome</name>
    <dbReference type="NCBI Taxonomy" id="412755"/>
    <lineage>
        <taxon>unclassified sequences</taxon>
        <taxon>metagenomes</taxon>
        <taxon>ecological metagenomes</taxon>
    </lineage>
</organism>
<evidence type="ECO:0000256" key="7">
    <source>
        <dbReference type="ARBA" id="ARBA00023315"/>
    </source>
</evidence>
<comment type="caution">
    <text evidence="9">The sequence shown here is derived from an EMBL/GenBank/DDBJ whole genome shotgun (WGS) entry which is preliminary data.</text>
</comment>
<dbReference type="Gene3D" id="3.60.110.10">
    <property type="entry name" value="Carbon-nitrogen hydrolase"/>
    <property type="match status" value="1"/>
</dbReference>
<dbReference type="PANTHER" id="PTHR38686">
    <property type="entry name" value="APOLIPOPROTEIN N-ACYLTRANSFERASE"/>
    <property type="match status" value="1"/>
</dbReference>
<keyword evidence="6" id="KW-0472">Membrane</keyword>
<evidence type="ECO:0000256" key="6">
    <source>
        <dbReference type="ARBA" id="ARBA00023136"/>
    </source>
</evidence>
<reference evidence="9" key="1">
    <citation type="journal article" date="2015" name="Nature">
        <title>Complex archaea that bridge the gap between prokaryotes and eukaryotes.</title>
        <authorList>
            <person name="Spang A."/>
            <person name="Saw J.H."/>
            <person name="Jorgensen S.L."/>
            <person name="Zaremba-Niedzwiedzka K."/>
            <person name="Martijn J."/>
            <person name="Lind A.E."/>
            <person name="van Eijk R."/>
            <person name="Schleper C."/>
            <person name="Guy L."/>
            <person name="Ettema T.J."/>
        </authorList>
    </citation>
    <scope>NUCLEOTIDE SEQUENCE</scope>
</reference>
<evidence type="ECO:0000256" key="3">
    <source>
        <dbReference type="ARBA" id="ARBA00022679"/>
    </source>
</evidence>
<dbReference type="GO" id="GO:0042158">
    <property type="term" value="P:lipoprotein biosynthetic process"/>
    <property type="evidence" value="ECO:0007669"/>
    <property type="project" value="InterPro"/>
</dbReference>
<dbReference type="InterPro" id="IPR003010">
    <property type="entry name" value="C-N_Hydrolase"/>
</dbReference>
<dbReference type="SUPFAM" id="SSF56317">
    <property type="entry name" value="Carbon-nitrogen hydrolase"/>
    <property type="match status" value="1"/>
</dbReference>
<dbReference type="GO" id="GO:0016410">
    <property type="term" value="F:N-acyltransferase activity"/>
    <property type="evidence" value="ECO:0007669"/>
    <property type="project" value="InterPro"/>
</dbReference>
<sequence length="207" mass="22686">MIGVPIREADGRTYNAVTSLSDPAGSYYKRHLVPFGEYVPLRDFLGSALDVLGAPMSDFTPGRGAHVLNAAGVPVGVLICYEAVFGAEVTELLPETQLLVNVSNDAWFGSSMGLFQHFQMVRMRAIETGRDLLRATNTGITAAVSYEGKIFTRAPQFRVATLSAEVTPRTGATPYVRWRDWPVLGVIALGLGLLLLRRFRQYHRLGT</sequence>
<accession>A0A0F9X019</accession>
<keyword evidence="7" id="KW-0012">Acyltransferase</keyword>
<dbReference type="GO" id="GO:0005886">
    <property type="term" value="C:plasma membrane"/>
    <property type="evidence" value="ECO:0007669"/>
    <property type="project" value="UniProtKB-SubCell"/>
</dbReference>
<protein>
    <recommendedName>
        <fullName evidence="8">CN hydrolase domain-containing protein</fullName>
    </recommendedName>
</protein>
<keyword evidence="4" id="KW-0812">Transmembrane</keyword>
<dbReference type="AlphaFoldDB" id="A0A0F9X019"/>
<dbReference type="InterPro" id="IPR036526">
    <property type="entry name" value="C-N_Hydrolase_sf"/>
</dbReference>
<gene>
    <name evidence="9" type="ORF">LCGC14_0211640</name>
</gene>
<dbReference type="PANTHER" id="PTHR38686:SF1">
    <property type="entry name" value="APOLIPOPROTEIN N-ACYLTRANSFERASE"/>
    <property type="match status" value="1"/>
</dbReference>
<keyword evidence="5" id="KW-1133">Transmembrane helix</keyword>
<evidence type="ECO:0000256" key="1">
    <source>
        <dbReference type="ARBA" id="ARBA00004651"/>
    </source>
</evidence>
<dbReference type="CDD" id="cd07571">
    <property type="entry name" value="ALP_N-acyl_transferase"/>
    <property type="match status" value="1"/>
</dbReference>
<comment type="subcellular location">
    <subcellularLocation>
        <location evidence="1">Cell membrane</location>
        <topology evidence="1">Multi-pass membrane protein</topology>
    </subcellularLocation>
</comment>
<dbReference type="InterPro" id="IPR004563">
    <property type="entry name" value="Apolipo_AcylTrfase"/>
</dbReference>
<keyword evidence="3" id="KW-0808">Transferase</keyword>
<evidence type="ECO:0000256" key="5">
    <source>
        <dbReference type="ARBA" id="ARBA00022989"/>
    </source>
</evidence>
<evidence type="ECO:0000256" key="2">
    <source>
        <dbReference type="ARBA" id="ARBA00022475"/>
    </source>
</evidence>
<proteinExistence type="predicted"/>
<evidence type="ECO:0000259" key="8">
    <source>
        <dbReference type="PROSITE" id="PS50263"/>
    </source>
</evidence>
<evidence type="ECO:0000313" key="9">
    <source>
        <dbReference type="EMBL" id="KKN92106.1"/>
    </source>
</evidence>
<evidence type="ECO:0000256" key="4">
    <source>
        <dbReference type="ARBA" id="ARBA00022692"/>
    </source>
</evidence>
<dbReference type="Pfam" id="PF00795">
    <property type="entry name" value="CN_hydrolase"/>
    <property type="match status" value="1"/>
</dbReference>
<dbReference type="PROSITE" id="PS50263">
    <property type="entry name" value="CN_HYDROLASE"/>
    <property type="match status" value="1"/>
</dbReference>
<name>A0A0F9X019_9ZZZZ</name>
<keyword evidence="2" id="KW-1003">Cell membrane</keyword>
<feature type="domain" description="CN hydrolase" evidence="8">
    <location>
        <begin position="1"/>
        <end position="168"/>
    </location>
</feature>
<dbReference type="EMBL" id="LAZR01000097">
    <property type="protein sequence ID" value="KKN92106.1"/>
    <property type="molecule type" value="Genomic_DNA"/>
</dbReference>
<dbReference type="NCBIfam" id="TIGR00546">
    <property type="entry name" value="lnt"/>
    <property type="match status" value="1"/>
</dbReference>